<evidence type="ECO:0000256" key="6">
    <source>
        <dbReference type="ARBA" id="ARBA00023264"/>
    </source>
</evidence>
<name>A0A3M7DJ98_HORWE</name>
<dbReference type="EMBL" id="QWIO01001945">
    <property type="protein sequence ID" value="RMY64428.1"/>
    <property type="molecule type" value="Genomic_DNA"/>
</dbReference>
<keyword evidence="7" id="KW-0067">ATP-binding</keyword>
<dbReference type="PANTHER" id="PTHR12586">
    <property type="entry name" value="CDP-DIACYLGLYCEROL--SERINE O-PHOSPHATIDYLTRANSFERASE"/>
    <property type="match status" value="1"/>
</dbReference>
<gene>
    <name evidence="8" type="ORF">D0864_12356</name>
</gene>
<dbReference type="Proteomes" id="UP000269539">
    <property type="component" value="Unassembled WGS sequence"/>
</dbReference>
<protein>
    <recommendedName>
        <fullName evidence="7">CDP-diacylglycerol--glycerol-3-phosphate 3-phosphatidyltransferase</fullName>
        <ecNumber evidence="7">2.7.8.5</ecNumber>
    </recommendedName>
</protein>
<dbReference type="AlphaFoldDB" id="A0A3M7DJ98"/>
<dbReference type="PANTHER" id="PTHR12586:SF1">
    <property type="entry name" value="CDP-DIACYLGLYCEROL--GLYCEROL-3-PHOSPHATE 3-PHOSPHATIDYLTRANSFERASE, MITOCHONDRIAL"/>
    <property type="match status" value="1"/>
</dbReference>
<dbReference type="GO" id="GO:0032049">
    <property type="term" value="P:cardiolipin biosynthetic process"/>
    <property type="evidence" value="ECO:0007669"/>
    <property type="project" value="InterPro"/>
</dbReference>
<keyword evidence="4 7" id="KW-0443">Lipid metabolism</keyword>
<dbReference type="GO" id="GO:0008444">
    <property type="term" value="F:CDP-diacylglycerol-glycerol-3-phosphate 3-phosphatidyltransferase activity"/>
    <property type="evidence" value="ECO:0007669"/>
    <property type="project" value="UniProtKB-EC"/>
</dbReference>
<evidence type="ECO:0000256" key="5">
    <source>
        <dbReference type="ARBA" id="ARBA00023209"/>
    </source>
</evidence>
<dbReference type="GO" id="GO:0005739">
    <property type="term" value="C:mitochondrion"/>
    <property type="evidence" value="ECO:0007669"/>
    <property type="project" value="UniProtKB-SubCell"/>
</dbReference>
<comment type="function">
    <text evidence="7">Functions in the biosynthesis of the anionic phospholipids phosphatidylglycerol and cardiolipin.</text>
</comment>
<keyword evidence="3" id="KW-0677">Repeat</keyword>
<evidence type="ECO:0000256" key="1">
    <source>
        <dbReference type="ARBA" id="ARBA00022516"/>
    </source>
</evidence>
<accession>A0A3M7DJ98</accession>
<evidence type="ECO:0000313" key="8">
    <source>
        <dbReference type="EMBL" id="RMY64428.1"/>
    </source>
</evidence>
<dbReference type="GO" id="GO:0005524">
    <property type="term" value="F:ATP binding"/>
    <property type="evidence" value="ECO:0007669"/>
    <property type="project" value="UniProtKB-KW"/>
</dbReference>
<comment type="caution">
    <text evidence="8">The sequence shown here is derived from an EMBL/GenBank/DDBJ whole genome shotgun (WGS) entry which is preliminary data.</text>
</comment>
<keyword evidence="1 7" id="KW-0444">Lipid biosynthesis</keyword>
<dbReference type="Gene3D" id="3.30.870.10">
    <property type="entry name" value="Endonuclease Chain A"/>
    <property type="match status" value="1"/>
</dbReference>
<dbReference type="InterPro" id="IPR016270">
    <property type="entry name" value="PGS1"/>
</dbReference>
<reference evidence="8 9" key="1">
    <citation type="journal article" date="2018" name="BMC Genomics">
        <title>Genomic evidence for intraspecific hybridization in a clonal and extremely halotolerant yeast.</title>
        <authorList>
            <person name="Gostincar C."/>
            <person name="Stajich J.E."/>
            <person name="Zupancic J."/>
            <person name="Zalar P."/>
            <person name="Gunde-Cimerman N."/>
        </authorList>
    </citation>
    <scope>NUCLEOTIDE SEQUENCE [LARGE SCALE GENOMIC DNA]</scope>
    <source>
        <strain evidence="8 9">EXF-10513</strain>
    </source>
</reference>
<comment type="similarity">
    <text evidence="7">Belongs to the CDP-alcohol phosphatidyltransferase class-II family.</text>
</comment>
<dbReference type="EC" id="2.7.8.5" evidence="7"/>
<keyword evidence="5 7" id="KW-0594">Phospholipid biosynthesis</keyword>
<evidence type="ECO:0000256" key="3">
    <source>
        <dbReference type="ARBA" id="ARBA00022737"/>
    </source>
</evidence>
<comment type="catalytic activity">
    <reaction evidence="7">
        <text>a CDP-1,2-diacyl-sn-glycerol + sn-glycerol 3-phosphate = a 1,2-diacyl-sn-glycero-3-phospho-(1'-sn-glycero-3'-phosphate) + CMP + H(+)</text>
        <dbReference type="Rhea" id="RHEA:12593"/>
        <dbReference type="ChEBI" id="CHEBI:15378"/>
        <dbReference type="ChEBI" id="CHEBI:57597"/>
        <dbReference type="ChEBI" id="CHEBI:58332"/>
        <dbReference type="ChEBI" id="CHEBI:60110"/>
        <dbReference type="ChEBI" id="CHEBI:60377"/>
        <dbReference type="EC" id="2.7.8.5"/>
    </reaction>
</comment>
<organism evidence="8 9">
    <name type="scientific">Hortaea werneckii</name>
    <name type="common">Black yeast</name>
    <name type="synonym">Cladosporium werneckii</name>
    <dbReference type="NCBI Taxonomy" id="91943"/>
    <lineage>
        <taxon>Eukaryota</taxon>
        <taxon>Fungi</taxon>
        <taxon>Dikarya</taxon>
        <taxon>Ascomycota</taxon>
        <taxon>Pezizomycotina</taxon>
        <taxon>Dothideomycetes</taxon>
        <taxon>Dothideomycetidae</taxon>
        <taxon>Mycosphaerellales</taxon>
        <taxon>Teratosphaeriaceae</taxon>
        <taxon>Hortaea</taxon>
    </lineage>
</organism>
<keyword evidence="2 7" id="KW-0808">Transferase</keyword>
<evidence type="ECO:0000256" key="2">
    <source>
        <dbReference type="ARBA" id="ARBA00022679"/>
    </source>
</evidence>
<keyword evidence="7" id="KW-0496">Mitochondrion</keyword>
<dbReference type="UniPathway" id="UPA00084">
    <property type="reaction ID" value="UER00503"/>
</dbReference>
<keyword evidence="7" id="KW-0547">Nucleotide-binding</keyword>
<dbReference type="SUPFAM" id="SSF56024">
    <property type="entry name" value="Phospholipase D/nuclease"/>
    <property type="match status" value="1"/>
</dbReference>
<sequence>MRSAPGAPFTVASPAAPLASITGELDKLTPRFDVSAEDIEILRSPSDFFETLKEKISKAQDRIYLSTLYVGKTEHELIATIRDALKANPNLKVSLLTDALRGTREEPDPSCASLLASIIKDFGPERVEVRMYHTPNLTGIRKAILPKRINEGWGLQHMKL</sequence>
<evidence type="ECO:0000256" key="4">
    <source>
        <dbReference type="ARBA" id="ARBA00023098"/>
    </source>
</evidence>
<evidence type="ECO:0000313" key="9">
    <source>
        <dbReference type="Proteomes" id="UP000269539"/>
    </source>
</evidence>
<comment type="pathway">
    <text evidence="7">Phospholipid metabolism; phosphatidylglycerol biosynthesis; phosphatidylglycerol from CDP-diacylglycerol: step 1/2.</text>
</comment>
<keyword evidence="6 7" id="KW-1208">Phospholipid metabolism</keyword>
<evidence type="ECO:0000256" key="7">
    <source>
        <dbReference type="RuleBase" id="RU365024"/>
    </source>
</evidence>
<proteinExistence type="inferred from homology"/>
<comment type="subcellular location">
    <subcellularLocation>
        <location evidence="7">Mitochondrion</location>
    </subcellularLocation>
</comment>